<feature type="domain" description="Inosine/uridine-preferring nucleoside hydrolase" evidence="3">
    <location>
        <begin position="6"/>
        <end position="304"/>
    </location>
</feature>
<dbReference type="PROSITE" id="PS01247">
    <property type="entry name" value="IUNH"/>
    <property type="match status" value="1"/>
</dbReference>
<dbReference type="InterPro" id="IPR015910">
    <property type="entry name" value="I/U_nuclsd_hydro_CS"/>
</dbReference>
<sequence length="313" mass="33796">MSLRKIIIDTDPGQDDAVAILLALSAPETIDVLGITAVAGNVPLPLTSKNARVVCELAGWTDIPVFAGCNAPLKRRLVTAEHVHGKTGLDGADLPDPTMPLQDRHAVDFIIDTLRSEPAKTVTLCPLGPLTNIATAMMRAPDIISRIQEIVLMGGAYFEVGNITPAAEFNIYVDPDAADIVFKSGISLTVMPLDVTHKVLTTPVRIEAFRQMGTPVGQTLAGWIDFFDRFDMEKYGSDGAPLHDPCVIAYLLQPDLFTGRHINVQIETGSDLTLGMTVADWWGVTDHPPNATLMGDVDADGFFDLLTRQIAKL</sequence>
<dbReference type="Pfam" id="PF01156">
    <property type="entry name" value="IU_nuc_hydro"/>
    <property type="match status" value="1"/>
</dbReference>
<proteinExistence type="predicted"/>
<organism evidence="4 5">
    <name type="scientific">Parasulfitobacter algicola</name>
    <dbReference type="NCBI Taxonomy" id="2614809"/>
    <lineage>
        <taxon>Bacteria</taxon>
        <taxon>Pseudomonadati</taxon>
        <taxon>Pseudomonadota</taxon>
        <taxon>Alphaproteobacteria</taxon>
        <taxon>Rhodobacterales</taxon>
        <taxon>Roseobacteraceae</taxon>
        <taxon>Parasulfitobacter</taxon>
    </lineage>
</organism>
<evidence type="ECO:0000256" key="1">
    <source>
        <dbReference type="ARBA" id="ARBA00022801"/>
    </source>
</evidence>
<gene>
    <name evidence="4" type="ORF">HRQ87_16440</name>
</gene>
<evidence type="ECO:0000259" key="3">
    <source>
        <dbReference type="Pfam" id="PF01156"/>
    </source>
</evidence>
<keyword evidence="1 4" id="KW-0378">Hydrolase</keyword>
<accession>A0ABX2IYK0</accession>
<dbReference type="InterPro" id="IPR036452">
    <property type="entry name" value="Ribo_hydro-like"/>
</dbReference>
<dbReference type="Gene3D" id="3.90.245.10">
    <property type="entry name" value="Ribonucleoside hydrolase-like"/>
    <property type="match status" value="1"/>
</dbReference>
<dbReference type="SUPFAM" id="SSF53590">
    <property type="entry name" value="Nucleoside hydrolase"/>
    <property type="match status" value="1"/>
</dbReference>
<keyword evidence="5" id="KW-1185">Reference proteome</keyword>
<dbReference type="CDD" id="cd02651">
    <property type="entry name" value="nuc_hydro_IU_UC_XIUA"/>
    <property type="match status" value="1"/>
</dbReference>
<comment type="caution">
    <text evidence="4">The sequence shown here is derived from an EMBL/GenBank/DDBJ whole genome shotgun (WGS) entry which is preliminary data.</text>
</comment>
<dbReference type="GO" id="GO:0016787">
    <property type="term" value="F:hydrolase activity"/>
    <property type="evidence" value="ECO:0007669"/>
    <property type="project" value="UniProtKB-KW"/>
</dbReference>
<protein>
    <submittedName>
        <fullName evidence="4">Nucleoside hydrolase</fullName>
    </submittedName>
</protein>
<reference evidence="4 5" key="1">
    <citation type="submission" date="2020-06" db="EMBL/GenBank/DDBJ databases">
        <title>Sulfitobacter algicola sp. nov., isolated from green algae.</title>
        <authorList>
            <person name="Wang C."/>
        </authorList>
    </citation>
    <scope>NUCLEOTIDE SEQUENCE [LARGE SCALE GENOMIC DNA]</scope>
    <source>
        <strain evidence="4 5">1151</strain>
    </source>
</reference>
<dbReference type="InterPro" id="IPR023186">
    <property type="entry name" value="IUNH"/>
</dbReference>
<dbReference type="PANTHER" id="PTHR12304">
    <property type="entry name" value="INOSINE-URIDINE PREFERRING NUCLEOSIDE HYDROLASE"/>
    <property type="match status" value="1"/>
</dbReference>
<dbReference type="InterPro" id="IPR001910">
    <property type="entry name" value="Inosine/uridine_hydrolase_dom"/>
</dbReference>
<dbReference type="PANTHER" id="PTHR12304:SF4">
    <property type="entry name" value="URIDINE NUCLEOSIDASE"/>
    <property type="match status" value="1"/>
</dbReference>
<dbReference type="Proteomes" id="UP000777935">
    <property type="component" value="Unassembled WGS sequence"/>
</dbReference>
<name>A0ABX2IYK0_9RHOB</name>
<dbReference type="EMBL" id="JABUFE010000012">
    <property type="protein sequence ID" value="NSX56380.1"/>
    <property type="molecule type" value="Genomic_DNA"/>
</dbReference>
<evidence type="ECO:0000256" key="2">
    <source>
        <dbReference type="ARBA" id="ARBA00023295"/>
    </source>
</evidence>
<evidence type="ECO:0000313" key="5">
    <source>
        <dbReference type="Proteomes" id="UP000777935"/>
    </source>
</evidence>
<dbReference type="RefSeq" id="WP_174139535.1">
    <property type="nucleotide sequence ID" value="NZ_JABUFE010000012.1"/>
</dbReference>
<keyword evidence="2" id="KW-0326">Glycosidase</keyword>
<evidence type="ECO:0000313" key="4">
    <source>
        <dbReference type="EMBL" id="NSX56380.1"/>
    </source>
</evidence>